<proteinExistence type="predicted"/>
<sequence length="47" mass="5514">MKLIVKSDLLFSHSLETSVSMNFYYYHGSCLHEPSYFEITDLDLQPN</sequence>
<evidence type="ECO:0000313" key="1">
    <source>
        <dbReference type="EMBL" id="SFA45181.1"/>
    </source>
</evidence>
<evidence type="ECO:0000313" key="2">
    <source>
        <dbReference type="Proteomes" id="UP000198836"/>
    </source>
</evidence>
<gene>
    <name evidence="1" type="ORF">SAMN04488511_10515</name>
</gene>
<reference evidence="2" key="1">
    <citation type="submission" date="2016-10" db="EMBL/GenBank/DDBJ databases">
        <authorList>
            <person name="Varghese N."/>
            <person name="Submissions S."/>
        </authorList>
    </citation>
    <scope>NUCLEOTIDE SEQUENCE [LARGE SCALE GENOMIC DNA]</scope>
    <source>
        <strain evidence="2">DSM 18130</strain>
    </source>
</reference>
<keyword evidence="2" id="KW-1185">Reference proteome</keyword>
<accession>A0A1I0T0A6</accession>
<name>A0A1I0T0A6_9SPHI</name>
<dbReference type="EMBL" id="FOJM01000005">
    <property type="protein sequence ID" value="SFA45181.1"/>
    <property type="molecule type" value="Genomic_DNA"/>
</dbReference>
<organism evidence="1 2">
    <name type="scientific">Pedobacter suwonensis</name>
    <dbReference type="NCBI Taxonomy" id="332999"/>
    <lineage>
        <taxon>Bacteria</taxon>
        <taxon>Pseudomonadati</taxon>
        <taxon>Bacteroidota</taxon>
        <taxon>Sphingobacteriia</taxon>
        <taxon>Sphingobacteriales</taxon>
        <taxon>Sphingobacteriaceae</taxon>
        <taxon>Pedobacter</taxon>
    </lineage>
</organism>
<dbReference type="Proteomes" id="UP000198836">
    <property type="component" value="Unassembled WGS sequence"/>
</dbReference>
<dbReference type="AlphaFoldDB" id="A0A1I0T0A6"/>
<protein>
    <submittedName>
        <fullName evidence="1">Uncharacterized protein</fullName>
    </submittedName>
</protein>